<reference evidence="9 10" key="1">
    <citation type="submission" date="2024-06" db="EMBL/GenBank/DDBJ databases">
        <title>Genomic Encyclopedia of Type Strains, Phase IV (KMG-IV): sequencing the most valuable type-strain genomes for metagenomic binning, comparative biology and taxonomic classification.</title>
        <authorList>
            <person name="Goeker M."/>
        </authorList>
    </citation>
    <scope>NUCLEOTIDE SEQUENCE [LARGE SCALE GENOMIC DNA]</scope>
    <source>
        <strain evidence="9 10">DSM 23649</strain>
    </source>
</reference>
<evidence type="ECO:0000256" key="4">
    <source>
        <dbReference type="ARBA" id="ARBA00022840"/>
    </source>
</evidence>
<dbReference type="NCBIfam" id="NF033856">
    <property type="entry name" value="T4SS_effec_BID"/>
    <property type="match status" value="1"/>
</dbReference>
<keyword evidence="2" id="KW-0548">Nucleotidyltransferase</keyword>
<dbReference type="InterPro" id="IPR003812">
    <property type="entry name" value="Fido"/>
</dbReference>
<evidence type="ECO:0000313" key="10">
    <source>
        <dbReference type="Proteomes" id="UP001549086"/>
    </source>
</evidence>
<evidence type="ECO:0000256" key="1">
    <source>
        <dbReference type="ARBA" id="ARBA00022679"/>
    </source>
</evidence>
<dbReference type="PANTHER" id="PTHR39560:SF1">
    <property type="entry name" value="PROTEIN ADENYLYLTRANSFERASE FIC-RELATED"/>
    <property type="match status" value="1"/>
</dbReference>
<feature type="domain" description="Fido" evidence="8">
    <location>
        <begin position="50"/>
        <end position="203"/>
    </location>
</feature>
<keyword evidence="4" id="KW-0067">ATP-binding</keyword>
<dbReference type="EMBL" id="JBEPLI010000004">
    <property type="protein sequence ID" value="MET3589586.1"/>
    <property type="molecule type" value="Genomic_DNA"/>
</dbReference>
<dbReference type="SUPFAM" id="SSF140931">
    <property type="entry name" value="Fic-like"/>
    <property type="match status" value="1"/>
</dbReference>
<dbReference type="Gene3D" id="1.10.3290.10">
    <property type="entry name" value="Fido-like domain"/>
    <property type="match status" value="1"/>
</dbReference>
<dbReference type="Proteomes" id="UP001549086">
    <property type="component" value="Unassembled WGS sequence"/>
</dbReference>
<comment type="caution">
    <text evidence="9">The sequence shown here is derived from an EMBL/GenBank/DDBJ whole genome shotgun (WGS) entry which is preliminary data.</text>
</comment>
<comment type="catalytic activity">
    <reaction evidence="6">
        <text>L-threonyl-[protein] + ATP = 3-O-(5'-adenylyl)-L-threonyl-[protein] + diphosphate</text>
        <dbReference type="Rhea" id="RHEA:54292"/>
        <dbReference type="Rhea" id="RHEA-COMP:11060"/>
        <dbReference type="Rhea" id="RHEA-COMP:13847"/>
        <dbReference type="ChEBI" id="CHEBI:30013"/>
        <dbReference type="ChEBI" id="CHEBI:30616"/>
        <dbReference type="ChEBI" id="CHEBI:33019"/>
        <dbReference type="ChEBI" id="CHEBI:138113"/>
        <dbReference type="EC" id="2.7.7.108"/>
    </reaction>
</comment>
<organism evidence="9 10">
    <name type="scientific">Bartonella silvatica</name>
    <dbReference type="NCBI Taxonomy" id="357760"/>
    <lineage>
        <taxon>Bacteria</taxon>
        <taxon>Pseudomonadati</taxon>
        <taxon>Pseudomonadota</taxon>
        <taxon>Alphaproteobacteria</taxon>
        <taxon>Hyphomicrobiales</taxon>
        <taxon>Bartonellaceae</taxon>
        <taxon>Bartonella</taxon>
    </lineage>
</organism>
<evidence type="ECO:0000256" key="7">
    <source>
        <dbReference type="ARBA" id="ARBA00048696"/>
    </source>
</evidence>
<dbReference type="RefSeq" id="WP_354189258.1">
    <property type="nucleotide sequence ID" value="NZ_JBEPLI010000004.1"/>
</dbReference>
<accession>A0ABV2HGA5</accession>
<evidence type="ECO:0000256" key="2">
    <source>
        <dbReference type="ARBA" id="ARBA00022695"/>
    </source>
</evidence>
<keyword evidence="3" id="KW-0547">Nucleotide-binding</keyword>
<comment type="catalytic activity">
    <reaction evidence="7">
        <text>L-tyrosyl-[protein] + ATP = O-(5'-adenylyl)-L-tyrosyl-[protein] + diphosphate</text>
        <dbReference type="Rhea" id="RHEA:54288"/>
        <dbReference type="Rhea" id="RHEA-COMP:10136"/>
        <dbReference type="Rhea" id="RHEA-COMP:13846"/>
        <dbReference type="ChEBI" id="CHEBI:30616"/>
        <dbReference type="ChEBI" id="CHEBI:33019"/>
        <dbReference type="ChEBI" id="CHEBI:46858"/>
        <dbReference type="ChEBI" id="CHEBI:83624"/>
        <dbReference type="EC" id="2.7.7.108"/>
    </reaction>
</comment>
<dbReference type="Pfam" id="PF02661">
    <property type="entry name" value="Fic"/>
    <property type="match status" value="1"/>
</dbReference>
<dbReference type="InterPro" id="IPR012340">
    <property type="entry name" value="NA-bd_OB-fold"/>
</dbReference>
<evidence type="ECO:0000256" key="3">
    <source>
        <dbReference type="ARBA" id="ARBA00022741"/>
    </source>
</evidence>
<dbReference type="InterPro" id="IPR036597">
    <property type="entry name" value="Fido-like_dom_sf"/>
</dbReference>
<protein>
    <recommendedName>
        <fullName evidence="5">protein adenylyltransferase</fullName>
        <ecNumber evidence="5">2.7.7.108</ecNumber>
    </recommendedName>
</protein>
<proteinExistence type="predicted"/>
<dbReference type="EC" id="2.7.7.108" evidence="5"/>
<evidence type="ECO:0000256" key="5">
    <source>
        <dbReference type="ARBA" id="ARBA00034531"/>
    </source>
</evidence>
<dbReference type="PROSITE" id="PS51459">
    <property type="entry name" value="FIDO"/>
    <property type="match status" value="1"/>
</dbReference>
<dbReference type="Gene3D" id="2.40.50.140">
    <property type="entry name" value="Nucleic acid-binding proteins"/>
    <property type="match status" value="1"/>
</dbReference>
<dbReference type="Pfam" id="PF18543">
    <property type="entry name" value="ID"/>
    <property type="match status" value="1"/>
</dbReference>
<sequence length="532" mass="61013">MLEQNYLYKNTNTLKNKYHIKDPQRLYQRCALDTAKAAAHFRHEPLPNKFDAAYLKQIHWSLFHNSFEWAGKTRDQIFTFEDGSKAYMPAMRPKGYETPFAIGPQIRKELHKLEKTLSTKNNLTGLSRKDFAQEAAEIFMALDRIHPFRTGNGRTQRMFMEKLGQAAGYQIDFSAITKERMLQASIQAMQHGNKEPMQHLFEDMTHPQKSLILKEFILQMRQARFSEINNRLVIAAKEGETYEGIYRGHAAEGFVIEVEAGFVVAHKDDLSPEQIKTLQNGIRICFTKENIENLKKTLIPSEKLAPLTDEELSERATNNPVVQARRTNVENLSKVVYGNRYALNARIDMITQDPNLSEVFAQHVTQNPQSIHKLAGKDMFCLKTSARIHAQEHVADLGEALKCYAAAVGQAKCDILEQQNREQKRLEQSVDAPEKDLQNLFNQSSDQQRETLSHSRELQQKLHHFSRKLSTRLSSEDRRAIQENDHTRLACLLGVSESKAQEISQTMQHMKEAQYQARNLKVSRSSSMALTG</sequence>
<dbReference type="InterPro" id="IPR040548">
    <property type="entry name" value="BepA_ID"/>
</dbReference>
<name>A0ABV2HGA5_9HYPH</name>
<keyword evidence="10" id="KW-1185">Reference proteome</keyword>
<evidence type="ECO:0000256" key="6">
    <source>
        <dbReference type="ARBA" id="ARBA00047939"/>
    </source>
</evidence>
<evidence type="ECO:0000313" key="9">
    <source>
        <dbReference type="EMBL" id="MET3589586.1"/>
    </source>
</evidence>
<keyword evidence="1" id="KW-0808">Transferase</keyword>
<gene>
    <name evidence="9" type="ORF">ABID23_000670</name>
</gene>
<dbReference type="PANTHER" id="PTHR39560">
    <property type="entry name" value="PROTEIN ADENYLYLTRANSFERASE FIC-RELATED"/>
    <property type="match status" value="1"/>
</dbReference>
<evidence type="ECO:0000259" key="8">
    <source>
        <dbReference type="PROSITE" id="PS51459"/>
    </source>
</evidence>